<dbReference type="SMART" id="SM00255">
    <property type="entry name" value="TIR"/>
    <property type="match status" value="1"/>
</dbReference>
<dbReference type="GO" id="GO:0048678">
    <property type="term" value="P:response to axon injury"/>
    <property type="evidence" value="ECO:0007669"/>
    <property type="project" value="InterPro"/>
</dbReference>
<dbReference type="PANTHER" id="PTHR22998">
    <property type="entry name" value="SARM1"/>
    <property type="match status" value="1"/>
</dbReference>
<dbReference type="InterPro" id="IPR039184">
    <property type="entry name" value="SARM1"/>
</dbReference>
<protein>
    <recommendedName>
        <fullName evidence="5">TIR domain-containing protein</fullName>
    </recommendedName>
</protein>
<comment type="subcellular location">
    <subcellularLocation>
        <location evidence="1">Cytoplasm</location>
    </subcellularLocation>
</comment>
<dbReference type="Pfam" id="PF13676">
    <property type="entry name" value="TIR_2"/>
    <property type="match status" value="1"/>
</dbReference>
<feature type="region of interest" description="Disordered" evidence="4">
    <location>
        <begin position="130"/>
        <end position="193"/>
    </location>
</feature>
<evidence type="ECO:0000259" key="5">
    <source>
        <dbReference type="PROSITE" id="PS50104"/>
    </source>
</evidence>
<dbReference type="Proteomes" id="UP000194236">
    <property type="component" value="Unassembled WGS sequence"/>
</dbReference>
<reference evidence="6 7" key="1">
    <citation type="submission" date="2017-03" db="EMBL/GenBank/DDBJ databases">
        <title>Genome Survey of Euroglyphus maynei.</title>
        <authorList>
            <person name="Arlian L.G."/>
            <person name="Morgan M.S."/>
            <person name="Rider S.D."/>
        </authorList>
    </citation>
    <scope>NUCLEOTIDE SEQUENCE [LARGE SCALE GENOMIC DNA]</scope>
    <source>
        <strain evidence="6">Arlian Lab</strain>
        <tissue evidence="6">Whole body</tissue>
    </source>
</reference>
<keyword evidence="3" id="KW-0677">Repeat</keyword>
<comment type="caution">
    <text evidence="6">The sequence shown here is derived from an EMBL/GenBank/DDBJ whole genome shotgun (WGS) entry which is preliminary data.</text>
</comment>
<dbReference type="GO" id="GO:0035591">
    <property type="term" value="F:signaling adaptor activity"/>
    <property type="evidence" value="ECO:0007669"/>
    <property type="project" value="InterPro"/>
</dbReference>
<dbReference type="OrthoDB" id="202764at2759"/>
<feature type="non-terminal residue" evidence="6">
    <location>
        <position position="1"/>
    </location>
</feature>
<feature type="compositionally biased region" description="Polar residues" evidence="4">
    <location>
        <begin position="170"/>
        <end position="193"/>
    </location>
</feature>
<dbReference type="SUPFAM" id="SSF52200">
    <property type="entry name" value="Toll/Interleukin receptor TIR domain"/>
    <property type="match status" value="1"/>
</dbReference>
<dbReference type="InterPro" id="IPR035897">
    <property type="entry name" value="Toll_tir_struct_dom_sf"/>
</dbReference>
<dbReference type="GO" id="GO:0005737">
    <property type="term" value="C:cytoplasm"/>
    <property type="evidence" value="ECO:0007669"/>
    <property type="project" value="UniProtKB-SubCell"/>
</dbReference>
<evidence type="ECO:0000313" key="6">
    <source>
        <dbReference type="EMBL" id="OTF80781.1"/>
    </source>
</evidence>
<dbReference type="Gene3D" id="3.40.50.10140">
    <property type="entry name" value="Toll/interleukin-1 receptor homology (TIR) domain"/>
    <property type="match status" value="1"/>
</dbReference>
<dbReference type="PANTHER" id="PTHR22998:SF1">
    <property type="entry name" value="NAD(+) HYDROLASE SARM1"/>
    <property type="match status" value="1"/>
</dbReference>
<evidence type="ECO:0000256" key="3">
    <source>
        <dbReference type="ARBA" id="ARBA00022737"/>
    </source>
</evidence>
<keyword evidence="2" id="KW-0963">Cytoplasm</keyword>
<feature type="domain" description="TIR" evidence="5">
    <location>
        <begin position="1"/>
        <end position="128"/>
    </location>
</feature>
<dbReference type="GO" id="GO:0034128">
    <property type="term" value="P:negative regulation of MyD88-independent toll-like receptor signaling pathway"/>
    <property type="evidence" value="ECO:0007669"/>
    <property type="project" value="InterPro"/>
</dbReference>
<feature type="compositionally biased region" description="Polar residues" evidence="4">
    <location>
        <begin position="140"/>
        <end position="152"/>
    </location>
</feature>
<accession>A0A1Y3BIJ6</accession>
<dbReference type="GO" id="GO:0030425">
    <property type="term" value="C:dendrite"/>
    <property type="evidence" value="ECO:0007669"/>
    <property type="project" value="TreeGrafter"/>
</dbReference>
<organism evidence="6 7">
    <name type="scientific">Euroglyphus maynei</name>
    <name type="common">Mayne's house dust mite</name>
    <dbReference type="NCBI Taxonomy" id="6958"/>
    <lineage>
        <taxon>Eukaryota</taxon>
        <taxon>Metazoa</taxon>
        <taxon>Ecdysozoa</taxon>
        <taxon>Arthropoda</taxon>
        <taxon>Chelicerata</taxon>
        <taxon>Arachnida</taxon>
        <taxon>Acari</taxon>
        <taxon>Acariformes</taxon>
        <taxon>Sarcoptiformes</taxon>
        <taxon>Astigmata</taxon>
        <taxon>Psoroptidia</taxon>
        <taxon>Analgoidea</taxon>
        <taxon>Pyroglyphidae</taxon>
        <taxon>Pyroglyphinae</taxon>
        <taxon>Euroglyphus</taxon>
    </lineage>
</organism>
<sequence>KTSLLKVHLQLRGFSVFLDVERLEAGKFDNNLLNSIRQAKHFLLVLTPNALDRCINDDEQKDWVHREIAQALLTKCNIIPIMESFQWPEPDQLPDDIKPICHFNGIRWIHDYQEACVDKLERFMRGEYPANNIINNNNNKQSQDTVSTTGSIGSHRCFGLPHGLPPTPNTPGIRSPSQQRRSCSVDNVRQQIE</sequence>
<proteinExistence type="predicted"/>
<dbReference type="GO" id="GO:0003953">
    <property type="term" value="F:NAD+ nucleosidase activity"/>
    <property type="evidence" value="ECO:0007669"/>
    <property type="project" value="InterPro"/>
</dbReference>
<gene>
    <name evidence="6" type="ORF">BLA29_005989</name>
</gene>
<dbReference type="AlphaFoldDB" id="A0A1Y3BIJ6"/>
<dbReference type="InterPro" id="IPR000157">
    <property type="entry name" value="TIR_dom"/>
</dbReference>
<evidence type="ECO:0000256" key="4">
    <source>
        <dbReference type="SAM" id="MobiDB-lite"/>
    </source>
</evidence>
<evidence type="ECO:0000313" key="7">
    <source>
        <dbReference type="Proteomes" id="UP000194236"/>
    </source>
</evidence>
<evidence type="ECO:0000256" key="2">
    <source>
        <dbReference type="ARBA" id="ARBA00022490"/>
    </source>
</evidence>
<evidence type="ECO:0000256" key="1">
    <source>
        <dbReference type="ARBA" id="ARBA00004496"/>
    </source>
</evidence>
<dbReference type="EMBL" id="MUJZ01016567">
    <property type="protein sequence ID" value="OTF80781.1"/>
    <property type="molecule type" value="Genomic_DNA"/>
</dbReference>
<dbReference type="GO" id="GO:0007165">
    <property type="term" value="P:signal transduction"/>
    <property type="evidence" value="ECO:0007669"/>
    <property type="project" value="InterPro"/>
</dbReference>
<dbReference type="PROSITE" id="PS50104">
    <property type="entry name" value="TIR"/>
    <property type="match status" value="1"/>
</dbReference>
<name>A0A1Y3BIJ6_EURMA</name>
<keyword evidence="7" id="KW-1185">Reference proteome</keyword>